<reference evidence="1 2" key="1">
    <citation type="journal article" date="2015" name="Nature">
        <title>rRNA introns, odd ribosomes, and small enigmatic genomes across a large radiation of phyla.</title>
        <authorList>
            <person name="Brown C.T."/>
            <person name="Hug L.A."/>
            <person name="Thomas B.C."/>
            <person name="Sharon I."/>
            <person name="Castelle C.J."/>
            <person name="Singh A."/>
            <person name="Wilkins M.J."/>
            <person name="Williams K.H."/>
            <person name="Banfield J.F."/>
        </authorList>
    </citation>
    <scope>NUCLEOTIDE SEQUENCE [LARGE SCALE GENOMIC DNA]</scope>
</reference>
<accession>A0A0G0YSX0</accession>
<dbReference type="AlphaFoldDB" id="A0A0G0YSX0"/>
<gene>
    <name evidence="1" type="ORF">UV02_C0057G0004</name>
</gene>
<organism evidence="1 2">
    <name type="scientific">Candidatus Kuenenbacteria bacterium GW2011_GWA2_42_15</name>
    <dbReference type="NCBI Taxonomy" id="1618677"/>
    <lineage>
        <taxon>Bacteria</taxon>
        <taxon>Candidatus Kueneniibacteriota</taxon>
    </lineage>
</organism>
<sequence>MPEVRHASQEVGADSAPTIVEAASNIVEQGKLDRLEKNLKLELWIRATYSKLLIVEEIY</sequence>
<comment type="caution">
    <text evidence="1">The sequence shown here is derived from an EMBL/GenBank/DDBJ whole genome shotgun (WGS) entry which is preliminary data.</text>
</comment>
<dbReference type="EMBL" id="LCCW01000057">
    <property type="protein sequence ID" value="KKS39722.1"/>
    <property type="molecule type" value="Genomic_DNA"/>
</dbReference>
<evidence type="ECO:0000313" key="1">
    <source>
        <dbReference type="EMBL" id="KKS39722.1"/>
    </source>
</evidence>
<proteinExistence type="predicted"/>
<protein>
    <submittedName>
        <fullName evidence="1">Uncharacterized protein</fullName>
    </submittedName>
</protein>
<evidence type="ECO:0000313" key="2">
    <source>
        <dbReference type="Proteomes" id="UP000034516"/>
    </source>
</evidence>
<name>A0A0G0YSX0_9BACT</name>
<dbReference type="Proteomes" id="UP000034516">
    <property type="component" value="Unassembled WGS sequence"/>
</dbReference>